<dbReference type="EMBL" id="DS268525">
    <property type="protein sequence ID" value="EFO85490.1"/>
    <property type="molecule type" value="Genomic_DNA"/>
</dbReference>
<reference evidence="1" key="1">
    <citation type="submission" date="2007-07" db="EMBL/GenBank/DDBJ databases">
        <title>PCAP assembly of the Caenorhabditis remanei genome.</title>
        <authorList>
            <consortium name="The Caenorhabditis remanei Sequencing Consortium"/>
            <person name="Wilson R.K."/>
        </authorList>
    </citation>
    <scope>NUCLEOTIDE SEQUENCE [LARGE SCALE GENOMIC DNA]</scope>
    <source>
        <strain evidence="1">PB4641</strain>
    </source>
</reference>
<dbReference type="AlphaFoldDB" id="E3N4D9"/>
<sequence length="61" mass="7563">MQNGNFFHPYRMQQQPGQGDWNAFHQRQMQMVAYPPVPDFEAQRRQKKWTHTFHREELNNF</sequence>
<organism evidence="2">
    <name type="scientific">Caenorhabditis remanei</name>
    <name type="common">Caenorhabditis vulgaris</name>
    <dbReference type="NCBI Taxonomy" id="31234"/>
    <lineage>
        <taxon>Eukaryota</taxon>
        <taxon>Metazoa</taxon>
        <taxon>Ecdysozoa</taxon>
        <taxon>Nematoda</taxon>
        <taxon>Chromadorea</taxon>
        <taxon>Rhabditida</taxon>
        <taxon>Rhabditina</taxon>
        <taxon>Rhabditomorpha</taxon>
        <taxon>Rhabditoidea</taxon>
        <taxon>Rhabditidae</taxon>
        <taxon>Peloderinae</taxon>
        <taxon>Caenorhabditis</taxon>
    </lineage>
</organism>
<evidence type="ECO:0000313" key="2">
    <source>
        <dbReference type="Proteomes" id="UP000008281"/>
    </source>
</evidence>
<dbReference type="Proteomes" id="UP000008281">
    <property type="component" value="Unassembled WGS sequence"/>
</dbReference>
<gene>
    <name evidence="1" type="ORF">CRE_23020</name>
</gene>
<proteinExistence type="predicted"/>
<dbReference type="HOGENOM" id="CLU_2924817_0_0_1"/>
<keyword evidence="2" id="KW-1185">Reference proteome</keyword>
<name>E3N4D9_CAERE</name>
<protein>
    <submittedName>
        <fullName evidence="1">Uncharacterized protein</fullName>
    </submittedName>
</protein>
<evidence type="ECO:0000313" key="1">
    <source>
        <dbReference type="EMBL" id="EFO85490.1"/>
    </source>
</evidence>
<accession>E3N4D9</accession>